<dbReference type="KEGG" id="nfu:107378235"/>
<evidence type="ECO:0000256" key="8">
    <source>
        <dbReference type="ARBA" id="ARBA00023170"/>
    </source>
</evidence>
<keyword evidence="10" id="KW-0807">Transducer</keyword>
<evidence type="ECO:0000256" key="2">
    <source>
        <dbReference type="ARBA" id="ARBA00007343"/>
    </source>
</evidence>
<evidence type="ECO:0000313" key="15">
    <source>
        <dbReference type="Ensembl" id="ENSNFUP00015020037.1"/>
    </source>
</evidence>
<dbReference type="Pfam" id="PF01825">
    <property type="entry name" value="GPS"/>
    <property type="match status" value="1"/>
</dbReference>
<feature type="chain" id="PRO_5034837759" evidence="12">
    <location>
        <begin position="21"/>
        <end position="1005"/>
    </location>
</feature>
<feature type="transmembrane region" description="Helical" evidence="11">
    <location>
        <begin position="791"/>
        <end position="813"/>
    </location>
</feature>
<dbReference type="InterPro" id="IPR000203">
    <property type="entry name" value="GPS"/>
</dbReference>
<keyword evidence="7" id="KW-1015">Disulfide bond</keyword>
<dbReference type="GO" id="GO:0007189">
    <property type="term" value="P:adenylate cyclase-activating G protein-coupled receptor signaling pathway"/>
    <property type="evidence" value="ECO:0007669"/>
    <property type="project" value="TreeGrafter"/>
</dbReference>
<dbReference type="Gene3D" id="1.20.1070.10">
    <property type="entry name" value="Rhodopsin 7-helix transmembrane proteins"/>
    <property type="match status" value="1"/>
</dbReference>
<dbReference type="InterPro" id="IPR051587">
    <property type="entry name" value="Adhesion_GPCR"/>
</dbReference>
<dbReference type="GeneTree" id="ENSGT00940000154603"/>
<dbReference type="GO" id="GO:0004930">
    <property type="term" value="F:G protein-coupled receptor activity"/>
    <property type="evidence" value="ECO:0007669"/>
    <property type="project" value="UniProtKB-KW"/>
</dbReference>
<evidence type="ECO:0000256" key="12">
    <source>
        <dbReference type="SAM" id="SignalP"/>
    </source>
</evidence>
<feature type="transmembrane region" description="Helical" evidence="11">
    <location>
        <begin position="820"/>
        <end position="844"/>
    </location>
</feature>
<keyword evidence="6 11" id="KW-0472">Membrane</keyword>
<dbReference type="Pfam" id="PF00002">
    <property type="entry name" value="7tm_2"/>
    <property type="match status" value="1"/>
</dbReference>
<feature type="transmembrane region" description="Helical" evidence="11">
    <location>
        <begin position="712"/>
        <end position="739"/>
    </location>
</feature>
<name>A0A8C6LJM1_NOTFU</name>
<evidence type="ECO:0000259" key="14">
    <source>
        <dbReference type="PROSITE" id="PS50261"/>
    </source>
</evidence>
<accession>A0A8C6LJM1</accession>
<evidence type="ECO:0000256" key="10">
    <source>
        <dbReference type="ARBA" id="ARBA00023224"/>
    </source>
</evidence>
<comment type="subcellular location">
    <subcellularLocation>
        <location evidence="1">Membrane</location>
        <topology evidence="1">Multi-pass membrane protein</topology>
    </subcellularLocation>
</comment>
<keyword evidence="16" id="KW-1185">Reference proteome</keyword>
<keyword evidence="9" id="KW-0325">Glycoprotein</keyword>
<dbReference type="AlphaFoldDB" id="A0A8C6LJM1"/>
<dbReference type="GO" id="GO:0007166">
    <property type="term" value="P:cell surface receptor signaling pathway"/>
    <property type="evidence" value="ECO:0007669"/>
    <property type="project" value="InterPro"/>
</dbReference>
<dbReference type="InterPro" id="IPR046338">
    <property type="entry name" value="GAIN_dom_sf"/>
</dbReference>
<feature type="transmembrane region" description="Helical" evidence="11">
    <location>
        <begin position="872"/>
        <end position="894"/>
    </location>
</feature>
<dbReference type="PRINTS" id="PR00249">
    <property type="entry name" value="GPCRSECRETIN"/>
</dbReference>
<dbReference type="InterPro" id="IPR036445">
    <property type="entry name" value="GPCR_2_extracell_dom_sf"/>
</dbReference>
<dbReference type="InterPro" id="IPR000832">
    <property type="entry name" value="GPCR_2_secretin-like"/>
</dbReference>
<evidence type="ECO:0000259" key="13">
    <source>
        <dbReference type="PROSITE" id="PS50221"/>
    </source>
</evidence>
<dbReference type="InterPro" id="IPR017981">
    <property type="entry name" value="GPCR_2-like_7TM"/>
</dbReference>
<dbReference type="PANTHER" id="PTHR45813">
    <property type="entry name" value="IG-LIKE DOMAIN-CONTAINING PROTEIN"/>
    <property type="match status" value="1"/>
</dbReference>
<feature type="domain" description="G-protein coupled receptors family 2 profile 2" evidence="14">
    <location>
        <begin position="710"/>
        <end position="971"/>
    </location>
</feature>
<reference evidence="15" key="1">
    <citation type="submission" date="2014-08" db="EMBL/GenBank/DDBJ databases">
        <authorList>
            <person name="Senf B."/>
            <person name="Petzold A."/>
            <person name="Downie B.R."/>
            <person name="Koch P."/>
            <person name="Platzer M."/>
        </authorList>
    </citation>
    <scope>NUCLEOTIDE SEQUENCE [LARGE SCALE GENOMIC DNA]</scope>
    <source>
        <strain evidence="15">GRZ</strain>
    </source>
</reference>
<dbReference type="Gene3D" id="2.60.220.50">
    <property type="match status" value="1"/>
</dbReference>
<keyword evidence="5" id="KW-0297">G-protein coupled receptor</keyword>
<keyword evidence="8" id="KW-0675">Receptor</keyword>
<evidence type="ECO:0000256" key="9">
    <source>
        <dbReference type="ARBA" id="ARBA00023180"/>
    </source>
</evidence>
<reference evidence="15" key="2">
    <citation type="submission" date="2025-08" db="UniProtKB">
        <authorList>
            <consortium name="Ensembl"/>
        </authorList>
    </citation>
    <scope>IDENTIFICATION</scope>
</reference>
<dbReference type="Proteomes" id="UP000694548">
    <property type="component" value="Chromosome sgr04"/>
</dbReference>
<dbReference type="FunFam" id="1.20.1070.10:FF:000058">
    <property type="entry name" value="Adhesion G protein-coupled receptor F5"/>
    <property type="match status" value="1"/>
</dbReference>
<dbReference type="Gene3D" id="4.10.1240.10">
    <property type="entry name" value="GPCR, family 2, extracellular hormone receptor domain"/>
    <property type="match status" value="1"/>
</dbReference>
<feature type="domain" description="GAIN-B" evidence="13">
    <location>
        <begin position="552"/>
        <end position="705"/>
    </location>
</feature>
<dbReference type="PROSITE" id="PS50261">
    <property type="entry name" value="G_PROTEIN_RECEP_F2_4"/>
    <property type="match status" value="1"/>
</dbReference>
<dbReference type="InterPro" id="IPR057244">
    <property type="entry name" value="GAIN_B"/>
</dbReference>
<dbReference type="PANTHER" id="PTHR45813:SF2">
    <property type="entry name" value="ADHESION G-PROTEIN COUPLED RECEPTOR F3"/>
    <property type="match status" value="1"/>
</dbReference>
<keyword evidence="3 11" id="KW-0812">Transmembrane</keyword>
<keyword evidence="4 11" id="KW-1133">Transmembrane helix</keyword>
<dbReference type="Ensembl" id="ENSNFUT00015020970.1">
    <property type="protein sequence ID" value="ENSNFUP00015020037.1"/>
    <property type="gene ID" value="ENSNFUG00015009711.1"/>
</dbReference>
<feature type="transmembrane region" description="Helical" evidence="11">
    <location>
        <begin position="950"/>
        <end position="970"/>
    </location>
</feature>
<dbReference type="PROSITE" id="PS50221">
    <property type="entry name" value="GAIN_B"/>
    <property type="match status" value="1"/>
</dbReference>
<feature type="signal peptide" evidence="12">
    <location>
        <begin position="1"/>
        <end position="20"/>
    </location>
</feature>
<sequence length="1005" mass="110833">MWTKIVLLVTGVAFMHRVISQDIYVSELMVENNVTLDAQRILLSWNASVTLNVTDSSGVSHTVTIFSSEVVAECIVVGEDFECNCTMGYVWSNEVCYNYNCCLPATCTANISLASSICVRETNVSINGSISPWNAIYTQTVQNSFSKLNGLKTLTVTPRSTATIADFLVNVSVNVNTSKLQEILTYLQSSVASSQIFVDTLGMVNIYAPPTPVKYQSLLLLNCTLEEATDSFGWNLTTLLQRFELNNGLIVRIGPPCATQDYQSCTSVTISNATGMYAGTYECGFTTGSVRHTARASVDIALLPDSINMNFSPLIADCLQLTPVTVSASIPITTEPYNITWNQNTKVMQTNPTKRDVFTYNFTASMGCTAASENIEIFFQNRLNQTKSANVNIPVLLVGASFCNAESIGDEVWPKTPIKTLVTNKTCPVGRVGNKTRYCNGSRLWEPVFSQCVSEVLNKVQDAATNFLNGLGATPEVAKNIFQGVNNNSNPNSGTGDEADIGATINIIGVMAQASGIMNLQEDVLPDLINAASNMVNSSWDGVNQTVRQSMSSNYLSSMENLVKNIQFNVSDGYNSTNLELKLCTSEDCSLSLFGVDVSLNKTNGTMKSLGVRNLMDKMTFDQNFSSILISATLVNNNDSNITIKMNFPVEQPGFTTFSCVFWNTVNNSWSTDGCLANLTGGNETLCECHHLTSFSVLMAKSANVSNPNLDMITYIGLGVSIFSLLLFLLIEYLVWSALIKTNLSHFRHTAVVNIAVFRLLGDCSFLASIFPEQLSETMCLTFTVCKHLFYVAMFTWMLCLSSMLVHQLIFVFSPLRKRVFMFFSSIVGYVVPILIVGSSYVYYKYTNKSYYDRKSCWLIYESLLKGSIHAFLLPVLTITLTNLFSMAVVILTLVKTSVPDGTKADEKETAKSILKVVVLLTPIFGVTWSLGFFLYTLNSTDPMFMVVNYLFTILNSFQGFFILVTGCLAEQKVRDELYKLIMAKTGRETDSMQKLTSTTYTKDK</sequence>
<evidence type="ECO:0000256" key="3">
    <source>
        <dbReference type="ARBA" id="ARBA00022692"/>
    </source>
</evidence>
<feature type="transmembrane region" description="Helical" evidence="11">
    <location>
        <begin position="914"/>
        <end position="938"/>
    </location>
</feature>
<comment type="similarity">
    <text evidence="2">Belongs to the G-protein coupled receptor 2 family. Adhesion G-protein coupled receptor (ADGR) subfamily.</text>
</comment>
<evidence type="ECO:0000256" key="1">
    <source>
        <dbReference type="ARBA" id="ARBA00004141"/>
    </source>
</evidence>
<keyword evidence="12" id="KW-0732">Signal</keyword>
<evidence type="ECO:0000256" key="7">
    <source>
        <dbReference type="ARBA" id="ARBA00023157"/>
    </source>
</evidence>
<dbReference type="SMART" id="SM00303">
    <property type="entry name" value="GPS"/>
    <property type="match status" value="1"/>
</dbReference>
<evidence type="ECO:0000256" key="11">
    <source>
        <dbReference type="SAM" id="Phobius"/>
    </source>
</evidence>
<proteinExistence type="inferred from homology"/>
<reference evidence="15" key="3">
    <citation type="submission" date="2025-09" db="UniProtKB">
        <authorList>
            <consortium name="Ensembl"/>
        </authorList>
    </citation>
    <scope>IDENTIFICATION</scope>
</reference>
<evidence type="ECO:0000256" key="5">
    <source>
        <dbReference type="ARBA" id="ARBA00023040"/>
    </source>
</evidence>
<protein>
    <submittedName>
        <fullName evidence="15">Adhesion G-protein coupled receptor F3-like</fullName>
    </submittedName>
</protein>
<evidence type="ECO:0000256" key="4">
    <source>
        <dbReference type="ARBA" id="ARBA00022989"/>
    </source>
</evidence>
<dbReference type="OMA" id="YQWNASV"/>
<dbReference type="GO" id="GO:0016020">
    <property type="term" value="C:membrane"/>
    <property type="evidence" value="ECO:0007669"/>
    <property type="project" value="UniProtKB-SubCell"/>
</dbReference>
<feature type="transmembrane region" description="Helical" evidence="11">
    <location>
        <begin position="751"/>
        <end position="771"/>
    </location>
</feature>
<evidence type="ECO:0000313" key="16">
    <source>
        <dbReference type="Proteomes" id="UP000694548"/>
    </source>
</evidence>
<organism evidence="15 16">
    <name type="scientific">Nothobranchius furzeri</name>
    <name type="common">Turquoise killifish</name>
    <dbReference type="NCBI Taxonomy" id="105023"/>
    <lineage>
        <taxon>Eukaryota</taxon>
        <taxon>Metazoa</taxon>
        <taxon>Chordata</taxon>
        <taxon>Craniata</taxon>
        <taxon>Vertebrata</taxon>
        <taxon>Euteleostomi</taxon>
        <taxon>Actinopterygii</taxon>
        <taxon>Neopterygii</taxon>
        <taxon>Teleostei</taxon>
        <taxon>Neoteleostei</taxon>
        <taxon>Acanthomorphata</taxon>
        <taxon>Ovalentaria</taxon>
        <taxon>Atherinomorphae</taxon>
        <taxon>Cyprinodontiformes</taxon>
        <taxon>Nothobranchiidae</taxon>
        <taxon>Nothobranchius</taxon>
    </lineage>
</organism>
<evidence type="ECO:0000256" key="6">
    <source>
        <dbReference type="ARBA" id="ARBA00023136"/>
    </source>
</evidence>